<dbReference type="Pfam" id="PF12222">
    <property type="entry name" value="PNGaseA"/>
    <property type="match status" value="1"/>
</dbReference>
<dbReference type="PANTHER" id="PTHR31104">
    <property type="entry name" value="PEPTIDE-N4-(N-ACETYL-BETA-GLUCOSAMINYL)ASPARAGINE AMIDASE A PROTEIN"/>
    <property type="match status" value="1"/>
</dbReference>
<evidence type="ECO:0000259" key="3">
    <source>
        <dbReference type="Pfam" id="PF12222"/>
    </source>
</evidence>
<evidence type="ECO:0000256" key="2">
    <source>
        <dbReference type="SAM" id="Phobius"/>
    </source>
</evidence>
<dbReference type="InParanoid" id="A0A4S2MM12"/>
<accession>A0A4S2MM12</accession>
<dbReference type="Proteomes" id="UP000298138">
    <property type="component" value="Unassembled WGS sequence"/>
</dbReference>
<feature type="region of interest" description="Disordered" evidence="1">
    <location>
        <begin position="48"/>
        <end position="67"/>
    </location>
</feature>
<evidence type="ECO:0000256" key="1">
    <source>
        <dbReference type="SAM" id="MobiDB-lite"/>
    </source>
</evidence>
<dbReference type="InterPro" id="IPR021102">
    <property type="entry name" value="PNGase_A"/>
</dbReference>
<sequence>MEKPHPRPFPPASSPRRNKVLLYTTVFSLALFSCFWLRNASFTTPLLPSPNSAPHTPKPGQSTLQLPPKSLLRDTCEFRYWRKQTDQLCAAATDETWIDDERIEGWEREPLKVFQVHTPPRKPHVEDEPECVVQLMRHTFAFSYGKPFVGEYEPPNKCAWNNVVFNVTMMSKGRQFDRLAMLFLDDVEVWRTSTAEPTSYGIVSTYIKDMTPYSTLLRSKKKIIFELGNLVNDVYTGSFDVTLTATFYTAKAIAEGEPAHQILPISTRRSDADSPSHFLVPEQKIDVPLELPENTIRAVVSVLASGNENEEFWYTNVPDSYINTFPTPLPGHGPFREIQVLIDGKLAGVAWPEITVFTGGIVPSFWRPVVGINTFDLPSYDIEITPWLPELLDSQPHRLQIKIMSYDDTTNMLTESISNNWITSGRIFLWTDSDANWKTTGLTLQHYTPEPQTQLTPLLSRDPTSQLNDTLEITTQIHRTLTHLSYLQTSQGVKYTPWIQTLTYAHTNHLSQNAAKQHLTTKTSGTHIAFAHDTRDYNHHFTVDTLSSSSSSEHDYIELEAVLHHTVAEKGAKSFSDGLLHQRTATLVTELTGTASWKSNHGGNGRTEQVWGETRPPRDADGVVSYARRVVAEGDRVTENWERAQGSGWVDRVGMGEIEERGMVEVGRVWALAEERG</sequence>
<dbReference type="STRING" id="341454.A0A4S2MM12"/>
<feature type="region of interest" description="Disordered" evidence="1">
    <location>
        <begin position="596"/>
        <end position="618"/>
    </location>
</feature>
<feature type="compositionally biased region" description="Polar residues" evidence="1">
    <location>
        <begin position="48"/>
        <end position="65"/>
    </location>
</feature>
<protein>
    <recommendedName>
        <fullName evidence="3">Peptide N-acetyl-beta-D-glucosaminyl asparaginase amidase A N-terminal domain-containing protein</fullName>
    </recommendedName>
</protein>
<gene>
    <name evidence="4" type="ORF">EX30DRAFT_334908</name>
</gene>
<name>A0A4S2MM12_9PEZI</name>
<dbReference type="EMBL" id="ML220146">
    <property type="protein sequence ID" value="TGZ78072.1"/>
    <property type="molecule type" value="Genomic_DNA"/>
</dbReference>
<feature type="domain" description="Peptide N-acetyl-beta-D-glucosaminyl asparaginase amidase A N-terminal" evidence="3">
    <location>
        <begin position="119"/>
        <end position="442"/>
    </location>
</feature>
<dbReference type="OrthoDB" id="1612078at2759"/>
<evidence type="ECO:0000313" key="4">
    <source>
        <dbReference type="EMBL" id="TGZ78072.1"/>
    </source>
</evidence>
<dbReference type="InterPro" id="IPR056948">
    <property type="entry name" value="PNGaseA_N"/>
</dbReference>
<organism evidence="4 5">
    <name type="scientific">Ascodesmis nigricans</name>
    <dbReference type="NCBI Taxonomy" id="341454"/>
    <lineage>
        <taxon>Eukaryota</taxon>
        <taxon>Fungi</taxon>
        <taxon>Dikarya</taxon>
        <taxon>Ascomycota</taxon>
        <taxon>Pezizomycotina</taxon>
        <taxon>Pezizomycetes</taxon>
        <taxon>Pezizales</taxon>
        <taxon>Ascodesmidaceae</taxon>
        <taxon>Ascodesmis</taxon>
    </lineage>
</organism>
<keyword evidence="2" id="KW-0812">Transmembrane</keyword>
<dbReference type="AlphaFoldDB" id="A0A4S2MM12"/>
<proteinExistence type="predicted"/>
<keyword evidence="2" id="KW-1133">Transmembrane helix</keyword>
<dbReference type="PROSITE" id="PS51257">
    <property type="entry name" value="PROKAR_LIPOPROTEIN"/>
    <property type="match status" value="1"/>
</dbReference>
<feature type="transmembrane region" description="Helical" evidence="2">
    <location>
        <begin position="20"/>
        <end position="38"/>
    </location>
</feature>
<evidence type="ECO:0000313" key="5">
    <source>
        <dbReference type="Proteomes" id="UP000298138"/>
    </source>
</evidence>
<dbReference type="Pfam" id="PF25156">
    <property type="entry name" value="PNGase_A_C"/>
    <property type="match status" value="1"/>
</dbReference>
<keyword evidence="2" id="KW-0472">Membrane</keyword>
<keyword evidence="5" id="KW-1185">Reference proteome</keyword>
<reference evidence="4 5" key="1">
    <citation type="submission" date="2019-04" db="EMBL/GenBank/DDBJ databases">
        <title>Comparative genomics and transcriptomics to analyze fruiting body development in filamentous ascomycetes.</title>
        <authorList>
            <consortium name="DOE Joint Genome Institute"/>
            <person name="Lutkenhaus R."/>
            <person name="Traeger S."/>
            <person name="Breuer J."/>
            <person name="Kuo A."/>
            <person name="Lipzen A."/>
            <person name="Pangilinan J."/>
            <person name="Dilworth D."/>
            <person name="Sandor L."/>
            <person name="Poggeler S."/>
            <person name="Barry K."/>
            <person name="Grigoriev I.V."/>
            <person name="Nowrousian M."/>
        </authorList>
    </citation>
    <scope>NUCLEOTIDE SEQUENCE [LARGE SCALE GENOMIC DNA]</scope>
    <source>
        <strain evidence="4 5">CBS 389.68</strain>
    </source>
</reference>